<feature type="domain" description="HAMP" evidence="12">
    <location>
        <begin position="345"/>
        <end position="399"/>
    </location>
</feature>
<keyword evidence="2" id="KW-1003">Cell membrane</keyword>
<dbReference type="OrthoDB" id="9760371at2"/>
<evidence type="ECO:0000256" key="1">
    <source>
        <dbReference type="ARBA" id="ARBA00004651"/>
    </source>
</evidence>
<dbReference type="Pfam" id="PF00015">
    <property type="entry name" value="MCPsignal"/>
    <property type="match status" value="1"/>
</dbReference>
<dbReference type="PROSITE" id="PS50885">
    <property type="entry name" value="HAMP"/>
    <property type="match status" value="1"/>
</dbReference>
<dbReference type="GO" id="GO:0005886">
    <property type="term" value="C:plasma membrane"/>
    <property type="evidence" value="ECO:0007669"/>
    <property type="project" value="UniProtKB-SubCell"/>
</dbReference>
<dbReference type="InterPro" id="IPR004089">
    <property type="entry name" value="MCPsignal_dom"/>
</dbReference>
<dbReference type="Gene3D" id="3.30.450.20">
    <property type="entry name" value="PAS domain"/>
    <property type="match status" value="2"/>
</dbReference>
<keyword evidence="3" id="KW-0145">Chemotaxis</keyword>
<dbReference type="CDD" id="cd06225">
    <property type="entry name" value="HAMP"/>
    <property type="match status" value="1"/>
</dbReference>
<comment type="similarity">
    <text evidence="8">Belongs to the methyl-accepting chemotaxis (MCP) protein family.</text>
</comment>
<feature type="domain" description="Methyl-accepting transducer" evidence="11">
    <location>
        <begin position="404"/>
        <end position="640"/>
    </location>
</feature>
<evidence type="ECO:0000313" key="14">
    <source>
        <dbReference type="Proteomes" id="UP000245790"/>
    </source>
</evidence>
<comment type="subcellular location">
    <subcellularLocation>
        <location evidence="1">Cell membrane</location>
        <topology evidence="1">Multi-pass membrane protein</topology>
    </subcellularLocation>
</comment>
<accession>A0A316FXV9</accession>
<dbReference type="RefSeq" id="WP_109762280.1">
    <property type="nucleotide sequence ID" value="NZ_QGGU01000003.1"/>
</dbReference>
<dbReference type="CDD" id="cd11386">
    <property type="entry name" value="MCP_signal"/>
    <property type="match status" value="1"/>
</dbReference>
<evidence type="ECO:0000256" key="3">
    <source>
        <dbReference type="ARBA" id="ARBA00022500"/>
    </source>
</evidence>
<evidence type="ECO:0000256" key="9">
    <source>
        <dbReference type="PROSITE-ProRule" id="PRU00284"/>
    </source>
</evidence>
<dbReference type="Gene3D" id="1.10.287.950">
    <property type="entry name" value="Methyl-accepting chemotaxis protein"/>
    <property type="match status" value="1"/>
</dbReference>
<evidence type="ECO:0000256" key="5">
    <source>
        <dbReference type="ARBA" id="ARBA00022989"/>
    </source>
</evidence>
<keyword evidence="4 10" id="KW-0812">Transmembrane</keyword>
<dbReference type="GO" id="GO:0007165">
    <property type="term" value="P:signal transduction"/>
    <property type="evidence" value="ECO:0007669"/>
    <property type="project" value="UniProtKB-KW"/>
</dbReference>
<evidence type="ECO:0000256" key="4">
    <source>
        <dbReference type="ARBA" id="ARBA00022692"/>
    </source>
</evidence>
<dbReference type="PANTHER" id="PTHR32089:SF112">
    <property type="entry name" value="LYSOZYME-LIKE PROTEIN-RELATED"/>
    <property type="match status" value="1"/>
</dbReference>
<evidence type="ECO:0000256" key="2">
    <source>
        <dbReference type="ARBA" id="ARBA00022475"/>
    </source>
</evidence>
<sequence>MQLKGSLQRKLILSISGALTLFLAIAGYFVTQHISELTREKTEAQVAELIKLKAQEVKGFFSERARVPLTFLNDPRLTRWLTDYTQRGKSLTNDQTYQQMNDAFKQVVSSDPSIKSIFVGSANTFEYFYDQGRVGVAEDGPEAGDISKGYFTNKRPWWHEAIAQDRLYLTSPQVDATDKTVSSVLQMPVYNQSGKLVGIGGVDILITTVGDLIGQIRYQDQGRAFLLNESQQIAYFPSDGVELELNQPLAELDSVFSETQGFSKLSSEIEKNPQGSGFNLTWDGQQYQVFYVPITSDVPYIDWTVGILVPQDLVEEPIATAKFYSIVTILMIIVALTAITFLVSQRIIKPVKQIAQTMEEVAHGDGDLTKRLKVVSNDEVGEMATQFNRFADRIQELIARASHSSDQVSETADRVAATASKLNQEVIQEQGQMDDVSKSVSQMMSVSGSIKHHAQTADEVVNQVSESVDIVSQNSNKTQQVISDVSQSITNATEAVTSLNEDVEQIGAVLDVIKNIAEQTNLLALNAAIEAARAGEQGRGFAVVADEVRVLATRTQESTDHIQTTIEKLQSGAAQVKASMETTDSMSDKGEKQVQLVLEAINQINEAVEQVKQVNQDISGATFEQEELASSIEKNLGSIHRLTEMMVEHSGLMDQDSNNLNKISSELRDTVKRFKIE</sequence>
<evidence type="ECO:0000256" key="10">
    <source>
        <dbReference type="SAM" id="Phobius"/>
    </source>
</evidence>
<evidence type="ECO:0000256" key="7">
    <source>
        <dbReference type="ARBA" id="ARBA00023224"/>
    </source>
</evidence>
<keyword evidence="14" id="KW-1185">Reference proteome</keyword>
<dbReference type="SUPFAM" id="SSF58104">
    <property type="entry name" value="Methyl-accepting chemotaxis protein (MCP) signaling domain"/>
    <property type="match status" value="1"/>
</dbReference>
<dbReference type="AlphaFoldDB" id="A0A316FXV9"/>
<dbReference type="PROSITE" id="PS50111">
    <property type="entry name" value="CHEMOTAXIS_TRANSDUC_2"/>
    <property type="match status" value="1"/>
</dbReference>
<dbReference type="InterPro" id="IPR033479">
    <property type="entry name" value="dCache_1"/>
</dbReference>
<organism evidence="13 14">
    <name type="scientific">Pleionea mediterranea</name>
    <dbReference type="NCBI Taxonomy" id="523701"/>
    <lineage>
        <taxon>Bacteria</taxon>
        <taxon>Pseudomonadati</taxon>
        <taxon>Pseudomonadota</taxon>
        <taxon>Gammaproteobacteria</taxon>
        <taxon>Oceanospirillales</taxon>
        <taxon>Pleioneaceae</taxon>
        <taxon>Pleionea</taxon>
    </lineage>
</organism>
<dbReference type="InterPro" id="IPR003660">
    <property type="entry name" value="HAMP_dom"/>
</dbReference>
<comment type="caution">
    <text evidence="13">The sequence shown here is derived from an EMBL/GenBank/DDBJ whole genome shotgun (WGS) entry which is preliminary data.</text>
</comment>
<feature type="transmembrane region" description="Helical" evidence="10">
    <location>
        <begin position="12"/>
        <end position="30"/>
    </location>
</feature>
<evidence type="ECO:0000259" key="12">
    <source>
        <dbReference type="PROSITE" id="PS50885"/>
    </source>
</evidence>
<evidence type="ECO:0000256" key="6">
    <source>
        <dbReference type="ARBA" id="ARBA00023136"/>
    </source>
</evidence>
<dbReference type="Pfam" id="PF00672">
    <property type="entry name" value="HAMP"/>
    <property type="match status" value="1"/>
</dbReference>
<proteinExistence type="inferred from homology"/>
<keyword evidence="5 10" id="KW-1133">Transmembrane helix</keyword>
<gene>
    <name evidence="13" type="ORF">C8D97_10325</name>
</gene>
<evidence type="ECO:0000259" key="11">
    <source>
        <dbReference type="PROSITE" id="PS50111"/>
    </source>
</evidence>
<evidence type="ECO:0000313" key="13">
    <source>
        <dbReference type="EMBL" id="PWK53202.1"/>
    </source>
</evidence>
<dbReference type="SMART" id="SM00283">
    <property type="entry name" value="MA"/>
    <property type="match status" value="1"/>
</dbReference>
<protein>
    <submittedName>
        <fullName evidence="13">Methyl-accepting chemotaxis sensory transducer with Cache sensor</fullName>
    </submittedName>
</protein>
<dbReference type="PANTHER" id="PTHR32089">
    <property type="entry name" value="METHYL-ACCEPTING CHEMOTAXIS PROTEIN MCPB"/>
    <property type="match status" value="1"/>
</dbReference>
<dbReference type="SMART" id="SM00304">
    <property type="entry name" value="HAMP"/>
    <property type="match status" value="1"/>
</dbReference>
<evidence type="ECO:0000256" key="8">
    <source>
        <dbReference type="ARBA" id="ARBA00029447"/>
    </source>
</evidence>
<dbReference type="Proteomes" id="UP000245790">
    <property type="component" value="Unassembled WGS sequence"/>
</dbReference>
<keyword evidence="6 10" id="KW-0472">Membrane</keyword>
<dbReference type="EMBL" id="QGGU01000003">
    <property type="protein sequence ID" value="PWK53202.1"/>
    <property type="molecule type" value="Genomic_DNA"/>
</dbReference>
<keyword evidence="7 9" id="KW-0807">Transducer</keyword>
<dbReference type="CDD" id="cd12913">
    <property type="entry name" value="PDC1_MCP_like"/>
    <property type="match status" value="1"/>
</dbReference>
<feature type="transmembrane region" description="Helical" evidence="10">
    <location>
        <begin position="323"/>
        <end position="343"/>
    </location>
</feature>
<name>A0A316FXV9_9GAMM</name>
<dbReference type="FunFam" id="1.10.287.950:FF:000001">
    <property type="entry name" value="Methyl-accepting chemotaxis sensory transducer"/>
    <property type="match status" value="1"/>
</dbReference>
<dbReference type="GO" id="GO:0006935">
    <property type="term" value="P:chemotaxis"/>
    <property type="evidence" value="ECO:0007669"/>
    <property type="project" value="UniProtKB-KW"/>
</dbReference>
<reference evidence="13 14" key="1">
    <citation type="submission" date="2018-05" db="EMBL/GenBank/DDBJ databases">
        <title>Genomic Encyclopedia of Type Strains, Phase IV (KMG-IV): sequencing the most valuable type-strain genomes for metagenomic binning, comparative biology and taxonomic classification.</title>
        <authorList>
            <person name="Goeker M."/>
        </authorList>
    </citation>
    <scope>NUCLEOTIDE SEQUENCE [LARGE SCALE GENOMIC DNA]</scope>
    <source>
        <strain evidence="13 14">DSM 25350</strain>
    </source>
</reference>
<dbReference type="Pfam" id="PF02743">
    <property type="entry name" value="dCache_1"/>
    <property type="match status" value="1"/>
</dbReference>